<evidence type="ECO:0000313" key="3">
    <source>
        <dbReference type="Proteomes" id="UP000001844"/>
    </source>
</evidence>
<dbReference type="AlphaFoldDB" id="D5C1Q0"/>
<dbReference type="KEGG" id="nhl:Nhal_1542"/>
<dbReference type="HOGENOM" id="CLU_119064_2_0_6"/>
<dbReference type="GO" id="GO:0016020">
    <property type="term" value="C:membrane"/>
    <property type="evidence" value="ECO:0007669"/>
    <property type="project" value="InterPro"/>
</dbReference>
<name>D5C1Q0_NITHN</name>
<evidence type="ECO:0000256" key="1">
    <source>
        <dbReference type="SAM" id="SignalP"/>
    </source>
</evidence>
<dbReference type="Proteomes" id="UP000001844">
    <property type="component" value="Chromosome"/>
</dbReference>
<dbReference type="EMBL" id="CP001798">
    <property type="protein sequence ID" value="ADE14683.1"/>
    <property type="molecule type" value="Genomic_DNA"/>
</dbReference>
<protein>
    <recommendedName>
        <fullName evidence="4">Cysteine rich repeat domain protein</fullName>
    </recommendedName>
</protein>
<dbReference type="PANTHER" id="PTHR11884">
    <property type="entry name" value="SELECTIN LIGAND RELATED"/>
    <property type="match status" value="1"/>
</dbReference>
<dbReference type="eggNOG" id="ENOG5032VVA">
    <property type="taxonomic scope" value="Bacteria"/>
</dbReference>
<dbReference type="RefSeq" id="WP_013032572.1">
    <property type="nucleotide sequence ID" value="NC_013960.1"/>
</dbReference>
<reference evidence="3" key="1">
    <citation type="submission" date="2010-04" db="EMBL/GenBank/DDBJ databases">
        <title>Complete genome sequence of Nitrosococcus halophilus Nc4, a salt-adapted, aerobic obligate ammonia-oxidizing sulfur purple bacterium.</title>
        <authorList>
            <consortium name="US DOE Joint Genome Institute"/>
            <person name="Campbell M.A."/>
            <person name="Malfatti S.A."/>
            <person name="Chain P.S.G."/>
            <person name="Heidelberg J.F."/>
            <person name="Ward B.B."/>
            <person name="Klotz M.G."/>
        </authorList>
    </citation>
    <scope>NUCLEOTIDE SEQUENCE [LARGE SCALE GENOMIC DNA]</scope>
    <source>
        <strain evidence="3">Nc4</strain>
    </source>
</reference>
<keyword evidence="1" id="KW-0732">Signal</keyword>
<dbReference type="STRING" id="472759.Nhal_1542"/>
<sequence length="142" mass="15576">MRKMKSFILMGIAMGALVLATTNAWALENIANSVKEGCNKELESYCSNVTPGEGRVLACCLYAHEDKLSGRCEYALYDAAAQLERAIGALTYLANECKADLQEHCADIKPGEGRLAACLKKNEEQISPRCQQAMEDVKLELK</sequence>
<feature type="chain" id="PRO_5003070268" description="Cysteine rich repeat domain protein" evidence="1">
    <location>
        <begin position="27"/>
        <end position="142"/>
    </location>
</feature>
<evidence type="ECO:0000313" key="2">
    <source>
        <dbReference type="EMBL" id="ADE14683.1"/>
    </source>
</evidence>
<accession>D5C1Q0</accession>
<evidence type="ECO:0008006" key="4">
    <source>
        <dbReference type="Google" id="ProtNLM"/>
    </source>
</evidence>
<gene>
    <name evidence="2" type="ordered locus">Nhal_1542</name>
</gene>
<dbReference type="PANTHER" id="PTHR11884:SF1">
    <property type="entry name" value="GOLGI APPARATUS PROTEIN 1"/>
    <property type="match status" value="1"/>
</dbReference>
<keyword evidence="3" id="KW-1185">Reference proteome</keyword>
<dbReference type="InterPro" id="IPR001893">
    <property type="entry name" value="Cys-rich_GLG1_repeat"/>
</dbReference>
<dbReference type="OrthoDB" id="7060861at2"/>
<proteinExistence type="predicted"/>
<organism evidence="2 3">
    <name type="scientific">Nitrosococcus halophilus (strain Nc4)</name>
    <dbReference type="NCBI Taxonomy" id="472759"/>
    <lineage>
        <taxon>Bacteria</taxon>
        <taxon>Pseudomonadati</taxon>
        <taxon>Pseudomonadota</taxon>
        <taxon>Gammaproteobacteria</taxon>
        <taxon>Chromatiales</taxon>
        <taxon>Chromatiaceae</taxon>
        <taxon>Nitrosococcus</taxon>
    </lineage>
</organism>
<dbReference type="Pfam" id="PF00839">
    <property type="entry name" value="Cys_rich_FGFR"/>
    <property type="match status" value="1"/>
</dbReference>
<dbReference type="InterPro" id="IPR039728">
    <property type="entry name" value="GLG1"/>
</dbReference>
<feature type="signal peptide" evidence="1">
    <location>
        <begin position="1"/>
        <end position="26"/>
    </location>
</feature>